<dbReference type="RefSeq" id="WP_235066002.1">
    <property type="nucleotide sequence ID" value="NZ_JAKFGM010000001.1"/>
</dbReference>
<evidence type="ECO:0000313" key="2">
    <source>
        <dbReference type="Proteomes" id="UP001139410"/>
    </source>
</evidence>
<proteinExistence type="predicted"/>
<dbReference type="EMBL" id="JAKFGM010000001">
    <property type="protein sequence ID" value="MCF2513491.1"/>
    <property type="molecule type" value="Genomic_DNA"/>
</dbReference>
<protein>
    <submittedName>
        <fullName evidence="1">Uncharacterized protein</fullName>
    </submittedName>
</protein>
<gene>
    <name evidence="1" type="ORF">LVY65_00190</name>
</gene>
<evidence type="ECO:0000313" key="1">
    <source>
        <dbReference type="EMBL" id="MCF2513491.1"/>
    </source>
</evidence>
<name>A0A9X1U3S3_9SPHN</name>
<organism evidence="1 2">
    <name type="scientific">Sphingomonas cremea</name>
    <dbReference type="NCBI Taxonomy" id="2904799"/>
    <lineage>
        <taxon>Bacteria</taxon>
        <taxon>Pseudomonadati</taxon>
        <taxon>Pseudomonadota</taxon>
        <taxon>Alphaproteobacteria</taxon>
        <taxon>Sphingomonadales</taxon>
        <taxon>Sphingomonadaceae</taxon>
        <taxon>Sphingomonas</taxon>
    </lineage>
</organism>
<reference evidence="1" key="1">
    <citation type="submission" date="2022-01" db="EMBL/GenBank/DDBJ databases">
        <authorList>
            <person name="Jo J.-H."/>
            <person name="Im W.-T."/>
        </authorList>
    </citation>
    <scope>NUCLEOTIDE SEQUENCE</scope>
    <source>
        <strain evidence="1">G124</strain>
    </source>
</reference>
<sequence length="60" mass="6563">MYSPYAPDGRIYKRRVDDLGAADNHEFAAFSRPQSDLPNRPSSRYIACDATVDVVAACAA</sequence>
<keyword evidence="2" id="KW-1185">Reference proteome</keyword>
<comment type="caution">
    <text evidence="1">The sequence shown here is derived from an EMBL/GenBank/DDBJ whole genome shotgun (WGS) entry which is preliminary data.</text>
</comment>
<dbReference type="AlphaFoldDB" id="A0A9X1U3S3"/>
<dbReference type="Proteomes" id="UP001139410">
    <property type="component" value="Unassembled WGS sequence"/>
</dbReference>
<accession>A0A9X1U3S3</accession>